<dbReference type="Gene3D" id="3.40.50.1360">
    <property type="match status" value="1"/>
</dbReference>
<proteinExistence type="predicted"/>
<dbReference type="EMBL" id="JAOPGA020001838">
    <property type="protein sequence ID" value="KAL0491648.1"/>
    <property type="molecule type" value="Genomic_DNA"/>
</dbReference>
<keyword evidence="3" id="KW-1185">Reference proteome</keyword>
<evidence type="ECO:0000313" key="2">
    <source>
        <dbReference type="EMBL" id="KAL0491648.1"/>
    </source>
</evidence>
<dbReference type="GO" id="GO:0005975">
    <property type="term" value="P:carbohydrate metabolic process"/>
    <property type="evidence" value="ECO:0007669"/>
    <property type="project" value="InterPro"/>
</dbReference>
<name>A0AAW2ZRU0_9EUKA</name>
<protein>
    <submittedName>
        <fullName evidence="2">6-phosphogluconolactonase</fullName>
    </submittedName>
</protein>
<dbReference type="PANTHER" id="PTHR11054">
    <property type="entry name" value="6-PHOSPHOGLUCONOLACTONASE"/>
    <property type="match status" value="1"/>
</dbReference>
<dbReference type="Proteomes" id="UP001431209">
    <property type="component" value="Unassembled WGS sequence"/>
</dbReference>
<comment type="caution">
    <text evidence="2">The sequence shown here is derived from an EMBL/GenBank/DDBJ whole genome shotgun (WGS) entry which is preliminary data.</text>
</comment>
<dbReference type="SUPFAM" id="SSF100950">
    <property type="entry name" value="NagB/RpiA/CoA transferase-like"/>
    <property type="match status" value="1"/>
</dbReference>
<dbReference type="Pfam" id="PF01182">
    <property type="entry name" value="Glucosamine_iso"/>
    <property type="match status" value="1"/>
</dbReference>
<dbReference type="InterPro" id="IPR039104">
    <property type="entry name" value="6PGL"/>
</dbReference>
<dbReference type="InterPro" id="IPR037171">
    <property type="entry name" value="NagB/RpiA_transferase-like"/>
</dbReference>
<dbReference type="PANTHER" id="PTHR11054:SF0">
    <property type="entry name" value="6-PHOSPHOGLUCONOLACTONASE"/>
    <property type="match status" value="1"/>
</dbReference>
<evidence type="ECO:0000313" key="3">
    <source>
        <dbReference type="Proteomes" id="UP001431209"/>
    </source>
</evidence>
<sequence length="260" mass="29895">MSIQSHLNVLHQEHEFNETCANEIFRVYQEKVEVKKEKNQKVVIGLSGGSAVLPIYNILRTKLTKDDFKNIAWFLADDRYVPDDHEDSNQKLCLDSLFVDLKEGEFDFRRPNTNTAHSVKETQATYSETLKELTKEHGPADLITIGMGPDGHTCSLFPSVVDEAFEENDLNDYTVHTVTDKFAVRERVSVNFRFLRHHVKEIILFISGESKLKLFKEMELDYLANNGADKKFLKKWPVSIMLPKSNAKTIAYVKEPEVVE</sequence>
<evidence type="ECO:0000259" key="1">
    <source>
        <dbReference type="Pfam" id="PF01182"/>
    </source>
</evidence>
<accession>A0AAW2ZRU0</accession>
<gene>
    <name evidence="2" type="ORF">AKO1_000587</name>
</gene>
<organism evidence="2 3">
    <name type="scientific">Acrasis kona</name>
    <dbReference type="NCBI Taxonomy" id="1008807"/>
    <lineage>
        <taxon>Eukaryota</taxon>
        <taxon>Discoba</taxon>
        <taxon>Heterolobosea</taxon>
        <taxon>Tetramitia</taxon>
        <taxon>Eutetramitia</taxon>
        <taxon>Acrasidae</taxon>
        <taxon>Acrasis</taxon>
    </lineage>
</organism>
<dbReference type="InterPro" id="IPR006148">
    <property type="entry name" value="Glc/Gal-6P_isomerase"/>
</dbReference>
<reference evidence="2 3" key="1">
    <citation type="submission" date="2024-03" db="EMBL/GenBank/DDBJ databases">
        <title>The Acrasis kona genome and developmental transcriptomes reveal deep origins of eukaryotic multicellular pathways.</title>
        <authorList>
            <person name="Sheikh S."/>
            <person name="Fu C.-J."/>
            <person name="Brown M.W."/>
            <person name="Baldauf S.L."/>
        </authorList>
    </citation>
    <scope>NUCLEOTIDE SEQUENCE [LARGE SCALE GENOMIC DNA]</scope>
    <source>
        <strain evidence="2 3">ATCC MYA-3509</strain>
    </source>
</reference>
<feature type="domain" description="Glucosamine/galactosamine-6-phosphate isomerase" evidence="1">
    <location>
        <begin position="20"/>
        <end position="219"/>
    </location>
</feature>
<dbReference type="AlphaFoldDB" id="A0AAW2ZRU0"/>